<dbReference type="Proteomes" id="UP000780801">
    <property type="component" value="Unassembled WGS sequence"/>
</dbReference>
<dbReference type="GO" id="GO:0016020">
    <property type="term" value="C:membrane"/>
    <property type="evidence" value="ECO:0007669"/>
    <property type="project" value="UniProtKB-SubCell"/>
</dbReference>
<feature type="transmembrane region" description="Helical" evidence="6">
    <location>
        <begin position="198"/>
        <end position="219"/>
    </location>
</feature>
<evidence type="ECO:0000256" key="4">
    <source>
        <dbReference type="ARBA" id="ARBA00023136"/>
    </source>
</evidence>
<feature type="transmembrane region" description="Helical" evidence="6">
    <location>
        <begin position="64"/>
        <end position="83"/>
    </location>
</feature>
<feature type="transmembrane region" description="Helical" evidence="6">
    <location>
        <begin position="352"/>
        <end position="372"/>
    </location>
</feature>
<feature type="transmembrane region" description="Helical" evidence="6">
    <location>
        <begin position="455"/>
        <end position="475"/>
    </location>
</feature>
<feature type="transmembrane region" description="Helical" evidence="6">
    <location>
        <begin position="392"/>
        <end position="412"/>
    </location>
</feature>
<dbReference type="PANTHER" id="PTHR23507:SF1">
    <property type="entry name" value="FI18259P1-RELATED"/>
    <property type="match status" value="1"/>
</dbReference>
<keyword evidence="8" id="KW-1185">Reference proteome</keyword>
<evidence type="ECO:0000256" key="5">
    <source>
        <dbReference type="SAM" id="MobiDB-lite"/>
    </source>
</evidence>
<proteinExistence type="predicted"/>
<dbReference type="SUPFAM" id="SSF103473">
    <property type="entry name" value="MFS general substrate transporter"/>
    <property type="match status" value="1"/>
</dbReference>
<dbReference type="Gene3D" id="1.20.1250.20">
    <property type="entry name" value="MFS general substrate transporter like domains"/>
    <property type="match status" value="1"/>
</dbReference>
<evidence type="ECO:0000256" key="2">
    <source>
        <dbReference type="ARBA" id="ARBA00022692"/>
    </source>
</evidence>
<evidence type="ECO:0000313" key="7">
    <source>
        <dbReference type="EMBL" id="KAF9584580.1"/>
    </source>
</evidence>
<gene>
    <name evidence="7" type="ORF">BGW38_005951</name>
</gene>
<dbReference type="OrthoDB" id="3026777at2759"/>
<evidence type="ECO:0000256" key="6">
    <source>
        <dbReference type="SAM" id="Phobius"/>
    </source>
</evidence>
<dbReference type="PANTHER" id="PTHR23507">
    <property type="entry name" value="ZGC:174356"/>
    <property type="match status" value="1"/>
</dbReference>
<dbReference type="InterPro" id="IPR011701">
    <property type="entry name" value="MFS"/>
</dbReference>
<dbReference type="GO" id="GO:0022857">
    <property type="term" value="F:transmembrane transporter activity"/>
    <property type="evidence" value="ECO:0007669"/>
    <property type="project" value="InterPro"/>
</dbReference>
<evidence type="ECO:0000256" key="3">
    <source>
        <dbReference type="ARBA" id="ARBA00022989"/>
    </source>
</evidence>
<sequence>MSPKGSSETQERQPLLANQTEDYSNPTRTVDEETGQNDDATPPHTEALRLGAIQKLPWYRRPTVYWLLPFIFMIAIAIGVNGAPQEQLIIKIICKEYLSSGGPSVSGPGSTTPVALGLASFKNHTVEDPCYSPEIQAISALVLSRYRSLKFITAIFTVGFYTTLSDTKGRKSLIYLTLIPALLTQILVMYMASPSSKLGIWILYVDALMMGSMGGGLLLEPSMNAYVADSTPRQGRSLSIGLVMVSLSIGMTVGPILGSILMKLTGGDILSAVICASVMIGLATLYALILPESHLKEFRTPKTVKSKDDKQRSESPMIRFKNGVAAALEPLLVFLPGGIETSPDVNELPSRFVLPLLLTSYGSLIFTVNGIATTLIPYTNLVYGWTAFEDQIYVAIFGATSFIVYIAIFPALQKVYKVVVNKRSTAAAKASTSHGNDSSEGREEAKRHAGAQIDIFFLIFGGVFYIASYVIVPIFESGGVMYISAALRALGSVAIASFTSLLTSFIPGHQVGRVLGGVCILDTILMTLSSLVYGWVFAKTSITAPAAIYWLSTASSVVSVIAALAVWVIYKRAEKRA</sequence>
<feature type="region of interest" description="Disordered" evidence="5">
    <location>
        <begin position="1"/>
        <end position="44"/>
    </location>
</feature>
<comment type="subcellular location">
    <subcellularLocation>
        <location evidence="1">Membrane</location>
        <topology evidence="1">Multi-pass membrane protein</topology>
    </subcellularLocation>
</comment>
<name>A0A9P6FZC5_9FUNG</name>
<accession>A0A9P6FZC5</accession>
<organism evidence="7 8">
    <name type="scientific">Lunasporangiospora selenospora</name>
    <dbReference type="NCBI Taxonomy" id="979761"/>
    <lineage>
        <taxon>Eukaryota</taxon>
        <taxon>Fungi</taxon>
        <taxon>Fungi incertae sedis</taxon>
        <taxon>Mucoromycota</taxon>
        <taxon>Mortierellomycotina</taxon>
        <taxon>Mortierellomycetes</taxon>
        <taxon>Mortierellales</taxon>
        <taxon>Mortierellaceae</taxon>
        <taxon>Lunasporangiospora</taxon>
    </lineage>
</organism>
<evidence type="ECO:0000313" key="8">
    <source>
        <dbReference type="Proteomes" id="UP000780801"/>
    </source>
</evidence>
<keyword evidence="2 6" id="KW-0812">Transmembrane</keyword>
<keyword evidence="3 6" id="KW-1133">Transmembrane helix</keyword>
<feature type="transmembrane region" description="Helical" evidence="6">
    <location>
        <begin position="548"/>
        <end position="570"/>
    </location>
</feature>
<feature type="transmembrane region" description="Helical" evidence="6">
    <location>
        <begin position="240"/>
        <end position="257"/>
    </location>
</feature>
<feature type="transmembrane region" description="Helical" evidence="6">
    <location>
        <begin position="514"/>
        <end position="536"/>
    </location>
</feature>
<feature type="compositionally biased region" description="Polar residues" evidence="5">
    <location>
        <begin position="16"/>
        <end position="28"/>
    </location>
</feature>
<keyword evidence="4 6" id="KW-0472">Membrane</keyword>
<feature type="transmembrane region" description="Helical" evidence="6">
    <location>
        <begin position="269"/>
        <end position="289"/>
    </location>
</feature>
<dbReference type="Pfam" id="PF07690">
    <property type="entry name" value="MFS_1"/>
    <property type="match status" value="1"/>
</dbReference>
<feature type="transmembrane region" description="Helical" evidence="6">
    <location>
        <begin position="481"/>
        <end position="502"/>
    </location>
</feature>
<dbReference type="AlphaFoldDB" id="A0A9P6FZC5"/>
<evidence type="ECO:0000256" key="1">
    <source>
        <dbReference type="ARBA" id="ARBA00004141"/>
    </source>
</evidence>
<comment type="caution">
    <text evidence="7">The sequence shown here is derived from an EMBL/GenBank/DDBJ whole genome shotgun (WGS) entry which is preliminary data.</text>
</comment>
<reference evidence="7" key="1">
    <citation type="journal article" date="2020" name="Fungal Divers.">
        <title>Resolving the Mortierellaceae phylogeny through synthesis of multi-gene phylogenetics and phylogenomics.</title>
        <authorList>
            <person name="Vandepol N."/>
            <person name="Liber J."/>
            <person name="Desiro A."/>
            <person name="Na H."/>
            <person name="Kennedy M."/>
            <person name="Barry K."/>
            <person name="Grigoriev I.V."/>
            <person name="Miller A.N."/>
            <person name="O'Donnell K."/>
            <person name="Stajich J.E."/>
            <person name="Bonito G."/>
        </authorList>
    </citation>
    <scope>NUCLEOTIDE SEQUENCE</scope>
    <source>
        <strain evidence="7">KOD1015</strain>
    </source>
</reference>
<feature type="transmembrane region" description="Helical" evidence="6">
    <location>
        <begin position="173"/>
        <end position="192"/>
    </location>
</feature>
<protein>
    <recommendedName>
        <fullName evidence="9">MFS general substrate transporter</fullName>
    </recommendedName>
</protein>
<dbReference type="InterPro" id="IPR036259">
    <property type="entry name" value="MFS_trans_sf"/>
</dbReference>
<dbReference type="EMBL" id="JAABOA010000379">
    <property type="protein sequence ID" value="KAF9584580.1"/>
    <property type="molecule type" value="Genomic_DNA"/>
</dbReference>
<evidence type="ECO:0008006" key="9">
    <source>
        <dbReference type="Google" id="ProtNLM"/>
    </source>
</evidence>